<dbReference type="Proteomes" id="UP001420932">
    <property type="component" value="Unassembled WGS sequence"/>
</dbReference>
<gene>
    <name evidence="1" type="ORF">Syun_001154</name>
</gene>
<reference evidence="1 2" key="1">
    <citation type="submission" date="2024-01" db="EMBL/GenBank/DDBJ databases">
        <title>Genome assemblies of Stephania.</title>
        <authorList>
            <person name="Yang L."/>
        </authorList>
    </citation>
    <scope>NUCLEOTIDE SEQUENCE [LARGE SCALE GENOMIC DNA]</scope>
    <source>
        <strain evidence="1">YNDBR</strain>
        <tissue evidence="1">Leaf</tissue>
    </source>
</reference>
<proteinExistence type="predicted"/>
<protein>
    <submittedName>
        <fullName evidence="1">Uncharacterized protein</fullName>
    </submittedName>
</protein>
<evidence type="ECO:0000313" key="2">
    <source>
        <dbReference type="Proteomes" id="UP001420932"/>
    </source>
</evidence>
<sequence>MEAFWDSGFADGLVISRWWFRHLNEGKAIVYREEVDDEPTRAQRAAVPG</sequence>
<evidence type="ECO:0000313" key="1">
    <source>
        <dbReference type="EMBL" id="KAK9169014.1"/>
    </source>
</evidence>
<accession>A0AAP0Q7G8</accession>
<name>A0AAP0Q7G8_9MAGN</name>
<dbReference type="EMBL" id="JBBNAF010000001">
    <property type="protein sequence ID" value="KAK9169014.1"/>
    <property type="molecule type" value="Genomic_DNA"/>
</dbReference>
<organism evidence="1 2">
    <name type="scientific">Stephania yunnanensis</name>
    <dbReference type="NCBI Taxonomy" id="152371"/>
    <lineage>
        <taxon>Eukaryota</taxon>
        <taxon>Viridiplantae</taxon>
        <taxon>Streptophyta</taxon>
        <taxon>Embryophyta</taxon>
        <taxon>Tracheophyta</taxon>
        <taxon>Spermatophyta</taxon>
        <taxon>Magnoliopsida</taxon>
        <taxon>Ranunculales</taxon>
        <taxon>Menispermaceae</taxon>
        <taxon>Menispermoideae</taxon>
        <taxon>Cissampelideae</taxon>
        <taxon>Stephania</taxon>
    </lineage>
</organism>
<keyword evidence="2" id="KW-1185">Reference proteome</keyword>
<comment type="caution">
    <text evidence="1">The sequence shown here is derived from an EMBL/GenBank/DDBJ whole genome shotgun (WGS) entry which is preliminary data.</text>
</comment>
<dbReference type="AlphaFoldDB" id="A0AAP0Q7G8"/>